<gene>
    <name evidence="12" type="ORF">LDAN0321_LOCUS19542</name>
</gene>
<dbReference type="PANTHER" id="PTHR12439:SF11">
    <property type="entry name" value="URIDYLATE-SPECIFIC ENDORIBONUCLEASE"/>
    <property type="match status" value="1"/>
</dbReference>
<keyword evidence="4" id="KW-0540">Nuclease</keyword>
<evidence type="ECO:0000256" key="2">
    <source>
        <dbReference type="ARBA" id="ARBA00010168"/>
    </source>
</evidence>
<evidence type="ECO:0000256" key="4">
    <source>
        <dbReference type="ARBA" id="ARBA00022722"/>
    </source>
</evidence>
<dbReference type="PROSITE" id="PS51959">
    <property type="entry name" value="ENDOU"/>
    <property type="match status" value="1"/>
</dbReference>
<evidence type="ECO:0000313" key="12">
    <source>
        <dbReference type="EMBL" id="CAD9609720.1"/>
    </source>
</evidence>
<evidence type="ECO:0000256" key="7">
    <source>
        <dbReference type="ARBA" id="ARBA00022801"/>
    </source>
</evidence>
<feature type="domain" description="EndoU" evidence="11">
    <location>
        <begin position="201"/>
        <end position="477"/>
    </location>
</feature>
<organism evidence="12">
    <name type="scientific">Leptocylindrus danicus</name>
    <dbReference type="NCBI Taxonomy" id="163516"/>
    <lineage>
        <taxon>Eukaryota</taxon>
        <taxon>Sar</taxon>
        <taxon>Stramenopiles</taxon>
        <taxon>Ochrophyta</taxon>
        <taxon>Bacillariophyta</taxon>
        <taxon>Coscinodiscophyceae</taxon>
        <taxon>Chaetocerotophycidae</taxon>
        <taxon>Leptocylindrales</taxon>
        <taxon>Leptocylindraceae</taxon>
        <taxon>Leptocylindrus</taxon>
    </lineage>
</organism>
<evidence type="ECO:0000256" key="3">
    <source>
        <dbReference type="ARBA" id="ARBA00011245"/>
    </source>
</evidence>
<keyword evidence="5" id="KW-0479">Metal-binding</keyword>
<evidence type="ECO:0000256" key="6">
    <source>
        <dbReference type="ARBA" id="ARBA00022759"/>
    </source>
</evidence>
<evidence type="ECO:0000259" key="11">
    <source>
        <dbReference type="PROSITE" id="PS51959"/>
    </source>
</evidence>
<accession>A0A7S2LL70</accession>
<dbReference type="Pfam" id="PF09412">
    <property type="entry name" value="XendoU"/>
    <property type="match status" value="1"/>
</dbReference>
<dbReference type="GO" id="GO:0004521">
    <property type="term" value="F:RNA endonuclease activity"/>
    <property type="evidence" value="ECO:0007669"/>
    <property type="project" value="InterPro"/>
</dbReference>
<evidence type="ECO:0000256" key="1">
    <source>
        <dbReference type="ARBA" id="ARBA00001936"/>
    </source>
</evidence>
<dbReference type="InterPro" id="IPR037227">
    <property type="entry name" value="EndoU-like"/>
</dbReference>
<dbReference type="AlphaFoldDB" id="A0A7S2LL70"/>
<dbReference type="GO" id="GO:0003723">
    <property type="term" value="F:RNA binding"/>
    <property type="evidence" value="ECO:0007669"/>
    <property type="project" value="UniProtKB-KW"/>
</dbReference>
<dbReference type="PANTHER" id="PTHR12439">
    <property type="entry name" value="PLACENTAL PROTEIN 11-RELATED"/>
    <property type="match status" value="1"/>
</dbReference>
<dbReference type="GO" id="GO:0016829">
    <property type="term" value="F:lyase activity"/>
    <property type="evidence" value="ECO:0007669"/>
    <property type="project" value="UniProtKB-KW"/>
</dbReference>
<dbReference type="GO" id="GO:0016787">
    <property type="term" value="F:hydrolase activity"/>
    <property type="evidence" value="ECO:0007669"/>
    <property type="project" value="UniProtKB-KW"/>
</dbReference>
<keyword evidence="9" id="KW-0464">Manganese</keyword>
<evidence type="ECO:0000256" key="9">
    <source>
        <dbReference type="ARBA" id="ARBA00023211"/>
    </source>
</evidence>
<comment type="cofactor">
    <cofactor evidence="1">
        <name>Mn(2+)</name>
        <dbReference type="ChEBI" id="CHEBI:29035"/>
    </cofactor>
</comment>
<keyword evidence="6" id="KW-0255">Endonuclease</keyword>
<evidence type="ECO:0000256" key="10">
    <source>
        <dbReference type="ARBA" id="ARBA00023239"/>
    </source>
</evidence>
<reference evidence="12" key="1">
    <citation type="submission" date="2021-01" db="EMBL/GenBank/DDBJ databases">
        <authorList>
            <person name="Corre E."/>
            <person name="Pelletier E."/>
            <person name="Niang G."/>
            <person name="Scheremetjew M."/>
            <person name="Finn R."/>
            <person name="Kale V."/>
            <person name="Holt S."/>
            <person name="Cochrane G."/>
            <person name="Meng A."/>
            <person name="Brown T."/>
            <person name="Cohen L."/>
        </authorList>
    </citation>
    <scope>NUCLEOTIDE SEQUENCE</scope>
    <source>
        <strain evidence="12">B650</strain>
    </source>
</reference>
<comment type="subunit">
    <text evidence="3">Monomer.</text>
</comment>
<keyword evidence="7" id="KW-0378">Hydrolase</keyword>
<dbReference type="CDD" id="cd21159">
    <property type="entry name" value="XendoU"/>
    <property type="match status" value="1"/>
</dbReference>
<dbReference type="GO" id="GO:0046872">
    <property type="term" value="F:metal ion binding"/>
    <property type="evidence" value="ECO:0007669"/>
    <property type="project" value="UniProtKB-KW"/>
</dbReference>
<dbReference type="SUPFAM" id="SSF142877">
    <property type="entry name" value="EndoU-like"/>
    <property type="match status" value="1"/>
</dbReference>
<evidence type="ECO:0000256" key="8">
    <source>
        <dbReference type="ARBA" id="ARBA00022884"/>
    </source>
</evidence>
<evidence type="ECO:0000256" key="5">
    <source>
        <dbReference type="ARBA" id="ARBA00022723"/>
    </source>
</evidence>
<dbReference type="InterPro" id="IPR039787">
    <property type="entry name" value="ENDOU"/>
</dbReference>
<dbReference type="EMBL" id="HBGY01031350">
    <property type="protein sequence ID" value="CAD9609720.1"/>
    <property type="molecule type" value="Transcribed_RNA"/>
</dbReference>
<keyword evidence="10" id="KW-0456">Lyase</keyword>
<protein>
    <recommendedName>
        <fullName evidence="11">EndoU domain-containing protein</fullName>
    </recommendedName>
</protein>
<name>A0A7S2LL70_9STRA</name>
<proteinExistence type="inferred from homology"/>
<sequence>MEGQVEDFYREIYADNQVDQEESAKVLAFFSSIAGRIPQSKIIWIRATAFRIAVEFLSEECDVEHNTAILRCVNAIVHCAELALLEPKDAPDDDEEEGDDIMEQVEECYRGVYTDGLVDGEESKELIDFFRDTVGASSLKRLITLRATAFRIASEFLSEEDNEVNIGLLRSINGVVHTLEYALMEPKQLVEPVVTVEPLDLGASLAEAVQHLWDLDSSNRCVPGEDYTLNVQEGKKPFQKYDAAPDPLFSHVDASVLRRRTYRLFAALLDNFVSETGVGETMTSHERQETWSFIHGIMRTAPMKFCHKYCVANGEDVPDDEGDFKKLLYNTWFKMYTRERGDGADSSGFEHVFSGEVKNGKVSGFHNWIQFYLEERKGNVDYKGYIKPRGRVEDVTNDDDHVLTIQFDWNGIEKMVGTSFIGVSPEFEIALYTMCFLLGEEENPVELNTGTDVFGLNVKCFRYAGNKIGTTFVEATEHYEA</sequence>
<comment type="similarity">
    <text evidence="2">Belongs to the ENDOU family.</text>
</comment>
<dbReference type="InterPro" id="IPR018998">
    <property type="entry name" value="EndoU_C"/>
</dbReference>
<keyword evidence="8" id="KW-0694">RNA-binding</keyword>